<organism evidence="4 5">
    <name type="scientific">Aeropyrum pernix (strain ATCC 700893 / DSM 11879 / JCM 9820 / NBRC 100138 / K1)</name>
    <dbReference type="NCBI Taxonomy" id="272557"/>
    <lineage>
        <taxon>Archaea</taxon>
        <taxon>Thermoproteota</taxon>
        <taxon>Thermoprotei</taxon>
        <taxon>Desulfurococcales</taxon>
        <taxon>Desulfurococcaceae</taxon>
        <taxon>Aeropyrum</taxon>
    </lineage>
</organism>
<dbReference type="eggNOG" id="arCOG00216">
    <property type="taxonomic scope" value="Archaea"/>
</dbReference>
<dbReference type="InterPro" id="IPR001453">
    <property type="entry name" value="MoaB/Mog_dom"/>
</dbReference>
<evidence type="ECO:0000256" key="2">
    <source>
        <dbReference type="ARBA" id="ARBA00023150"/>
    </source>
</evidence>
<evidence type="ECO:0000259" key="3">
    <source>
        <dbReference type="SMART" id="SM00852"/>
    </source>
</evidence>
<keyword evidence="2" id="KW-0501">Molybdenum cofactor biosynthesis</keyword>
<dbReference type="GO" id="GO:0006777">
    <property type="term" value="P:Mo-molybdopterin cofactor biosynthetic process"/>
    <property type="evidence" value="ECO:0007669"/>
    <property type="project" value="UniProtKB-KW"/>
</dbReference>
<dbReference type="EMBL" id="BA000002">
    <property type="protein sequence ID" value="BAA79412.1"/>
    <property type="molecule type" value="Genomic_DNA"/>
</dbReference>
<dbReference type="CDD" id="cd00887">
    <property type="entry name" value="MoeA"/>
    <property type="match status" value="1"/>
</dbReference>
<dbReference type="SUPFAM" id="SSF63867">
    <property type="entry name" value="MoeA C-terminal domain-like"/>
    <property type="match status" value="1"/>
</dbReference>
<dbReference type="Pfam" id="PF03454">
    <property type="entry name" value="MoeA_C"/>
    <property type="match status" value="1"/>
</dbReference>
<dbReference type="SUPFAM" id="SSF63882">
    <property type="entry name" value="MoeA N-terminal region -like"/>
    <property type="match status" value="1"/>
</dbReference>
<dbReference type="GeneID" id="1444637"/>
<dbReference type="PIR" id="H72739">
    <property type="entry name" value="H72739"/>
</dbReference>
<protein>
    <submittedName>
        <fullName evidence="4">Molybdopterin biosynthesis protein MoeA</fullName>
    </submittedName>
</protein>
<evidence type="ECO:0000256" key="1">
    <source>
        <dbReference type="ARBA" id="ARBA00005046"/>
    </source>
</evidence>
<dbReference type="InterPro" id="IPR036135">
    <property type="entry name" value="MoeA_linker/N_sf"/>
</dbReference>
<dbReference type="InterPro" id="IPR036688">
    <property type="entry name" value="MoeA_C_domain_IV_sf"/>
</dbReference>
<dbReference type="STRING" id="272557.APE_0450"/>
<dbReference type="Pfam" id="PF03453">
    <property type="entry name" value="MoeA_N"/>
    <property type="match status" value="1"/>
</dbReference>
<dbReference type="SUPFAM" id="SSF53218">
    <property type="entry name" value="Molybdenum cofactor biosynthesis proteins"/>
    <property type="match status" value="1"/>
</dbReference>
<feature type="domain" description="MoaB/Mog" evidence="3">
    <location>
        <begin position="195"/>
        <end position="330"/>
    </location>
</feature>
<dbReference type="AlphaFoldDB" id="Q9YEY4"/>
<keyword evidence="5" id="KW-1185">Reference proteome</keyword>
<proteinExistence type="predicted"/>
<dbReference type="RefSeq" id="WP_010865755.1">
    <property type="nucleotide sequence ID" value="NC_000854.2"/>
</dbReference>
<reference evidence="4 5" key="1">
    <citation type="journal article" date="1999" name="DNA Res.">
        <title>Complete genome sequence of an aerobic hyper-thermophilic crenarchaeon, Aeropyrum pernix K1.</title>
        <authorList>
            <person name="Kawarabayasi Y."/>
            <person name="Hino Y."/>
            <person name="Horikawa H."/>
            <person name="Yamazaki S."/>
            <person name="Haikawa Y."/>
            <person name="Jin-no K."/>
            <person name="Takahashi M."/>
            <person name="Sekine M."/>
            <person name="Baba S."/>
            <person name="Ankai A."/>
            <person name="Kosugi H."/>
            <person name="Hosoyama A."/>
            <person name="Fukui S."/>
            <person name="Nagai Y."/>
            <person name="Nishijima K."/>
            <person name="Nakazawa H."/>
            <person name="Takamiya M."/>
            <person name="Masuda S."/>
            <person name="Funahashi T."/>
            <person name="Tanaka T."/>
            <person name="Kudoh Y."/>
            <person name="Yamazaki J."/>
            <person name="Kushida N."/>
            <person name="Oguchi A."/>
            <person name="Aoki K."/>
            <person name="Kubota K."/>
            <person name="Nakamura Y."/>
            <person name="Nomura N."/>
            <person name="Sako Y."/>
            <person name="Kikuchi H."/>
        </authorList>
    </citation>
    <scope>NUCLEOTIDE SEQUENCE [LARGE SCALE GENOMIC DNA]</scope>
    <source>
        <strain evidence="5">ATCC 700893 / DSM 11879 / JCM 9820 / NBRC 100138 / K1</strain>
    </source>
</reference>
<dbReference type="Gene3D" id="2.40.340.10">
    <property type="entry name" value="MoeA, C-terminal, domain IV"/>
    <property type="match status" value="1"/>
</dbReference>
<dbReference type="UniPathway" id="UPA00344"/>
<evidence type="ECO:0000313" key="4">
    <source>
        <dbReference type="EMBL" id="BAA79412.1"/>
    </source>
</evidence>
<dbReference type="EnsemblBacteria" id="BAA79412">
    <property type="protein sequence ID" value="BAA79412"/>
    <property type="gene ID" value="APE_0450"/>
</dbReference>
<dbReference type="InterPro" id="IPR005110">
    <property type="entry name" value="MoeA_linker/N"/>
</dbReference>
<dbReference type="Pfam" id="PF00994">
    <property type="entry name" value="MoCF_biosynth"/>
    <property type="match status" value="1"/>
</dbReference>
<dbReference type="Gene3D" id="3.40.980.10">
    <property type="entry name" value="MoaB/Mog-like domain"/>
    <property type="match status" value="1"/>
</dbReference>
<dbReference type="KEGG" id="ape:APE_0450"/>
<dbReference type="PANTHER" id="PTHR10192">
    <property type="entry name" value="MOLYBDOPTERIN BIOSYNTHESIS PROTEIN"/>
    <property type="match status" value="1"/>
</dbReference>
<dbReference type="Proteomes" id="UP000002518">
    <property type="component" value="Chromosome"/>
</dbReference>
<gene>
    <name evidence="4" type="primary">moeA</name>
    <name evidence="4" type="ordered locus">APE_0450</name>
</gene>
<accession>Q9YEY4</accession>
<sequence length="577" mass="59822">MDSGIDRGKILSTLHTLEEAIARAAGRLEVLRGSLLEKRESLGLPAAIGRPLARKAVARGCYPPYPRVNLDGCAVDSSRVSRGSVLRVTARLRPGMEPVELVDREGGCVWVDTGAPLPVGADAVVPLEELDMLGEGVVRLEAEPRRWMGVADPCSDAMDGSVVLGEGEVVTPEAVASLASAGVHDVEAGSRLRACVASVGDELRSLEECREGGGVCETNRLLARSRLEAAEVEVVDLGIHPDRPETLSSLAAAARGSGCHILVTSGGSSVGLSDYALAGPEDIVVRGLAIRPGRPTTLSIVDGIPVYSLPGNPRSAGSAIDLFLLPSLAAAGLPVATVVPGMRAVLLAGVKPGRRLSYIPVAAVYCGGRLYAVPVSTESYMTVSWAAADGYIAVEPGKALEPGEEASVTIVRGVKRRLSIDYTGGLGGGGYRVTLAKPPHGKVVAEAIARCPRLEAVVTEDAAGEMVEAGTPSGALEPVDQDIVIAVNRKCGNNIIAAPRVLEKSGWLSRAASRLGGEILYVDNVQSSARLAALGYTCGAVTLKSLTPPGLRVASETRIRVYIARGWAGKGGSGEKQ</sequence>
<dbReference type="InterPro" id="IPR036425">
    <property type="entry name" value="MoaB/Mog-like_dom_sf"/>
</dbReference>
<evidence type="ECO:0000313" key="5">
    <source>
        <dbReference type="Proteomes" id="UP000002518"/>
    </source>
</evidence>
<name>Q9YEY4_AERPE</name>
<dbReference type="Gene3D" id="2.170.190.11">
    <property type="entry name" value="Molybdopterin biosynthesis moea protein, domain 3"/>
    <property type="match status" value="1"/>
</dbReference>
<comment type="pathway">
    <text evidence="1">Cofactor biosynthesis; molybdopterin biosynthesis.</text>
</comment>
<dbReference type="Gene3D" id="3.90.105.10">
    <property type="entry name" value="Molybdopterin biosynthesis moea protein, domain 2"/>
    <property type="match status" value="1"/>
</dbReference>
<dbReference type="InterPro" id="IPR005111">
    <property type="entry name" value="MoeA_C_domain_IV"/>
</dbReference>
<dbReference type="PANTHER" id="PTHR10192:SF19">
    <property type="entry name" value="MOLYBDOPTERIN BIOSYNTHESIS PROTEIN MJ0666-RELATED"/>
    <property type="match status" value="1"/>
</dbReference>
<dbReference type="GO" id="GO:0005737">
    <property type="term" value="C:cytoplasm"/>
    <property type="evidence" value="ECO:0007669"/>
    <property type="project" value="TreeGrafter"/>
</dbReference>
<dbReference type="InterPro" id="IPR038987">
    <property type="entry name" value="MoeA-like"/>
</dbReference>
<dbReference type="GO" id="GO:0061599">
    <property type="term" value="F:molybdopterin molybdotransferase activity"/>
    <property type="evidence" value="ECO:0007669"/>
    <property type="project" value="TreeGrafter"/>
</dbReference>
<dbReference type="SMART" id="SM00852">
    <property type="entry name" value="MoCF_biosynth"/>
    <property type="match status" value="1"/>
</dbReference>